<protein>
    <submittedName>
        <fullName evidence="1">Uncharacterized protein</fullName>
    </submittedName>
</protein>
<proteinExistence type="predicted"/>
<comment type="caution">
    <text evidence="1">The sequence shown here is derived from an EMBL/GenBank/DDBJ whole genome shotgun (WGS) entry which is preliminary data.</text>
</comment>
<reference evidence="1 2" key="1">
    <citation type="submission" date="2016-06" db="EMBL/GenBank/DDBJ databases">
        <authorList>
            <person name="Kjaerup R.B."/>
            <person name="Dalgaard T.S."/>
            <person name="Juul-Madsen H.R."/>
        </authorList>
    </citation>
    <scope>NUCLEOTIDE SEQUENCE [LARGE SCALE GENOMIC DNA]</scope>
    <source>
        <strain evidence="1 2">Pb300</strain>
    </source>
</reference>
<sequence length="97" mass="11446">MRDYEDKGMEVRQKALESYWGERPPREAKGLLLRLKALRNLPKYETANVRPCQSDRRINMQRSFGTRPVLAIDETKKHATWLQPLRRVTRTSGDILH</sequence>
<dbReference type="Proteomes" id="UP000242814">
    <property type="component" value="Unassembled WGS sequence"/>
</dbReference>
<accession>A0A1D2JKI0</accession>
<organism evidence="1 2">
    <name type="scientific">Paracoccidioides brasiliensis</name>
    <dbReference type="NCBI Taxonomy" id="121759"/>
    <lineage>
        <taxon>Eukaryota</taxon>
        <taxon>Fungi</taxon>
        <taxon>Dikarya</taxon>
        <taxon>Ascomycota</taxon>
        <taxon>Pezizomycotina</taxon>
        <taxon>Eurotiomycetes</taxon>
        <taxon>Eurotiomycetidae</taxon>
        <taxon>Onygenales</taxon>
        <taxon>Ajellomycetaceae</taxon>
        <taxon>Paracoccidioides</taxon>
    </lineage>
</organism>
<dbReference type="AlphaFoldDB" id="A0A1D2JKI0"/>
<evidence type="ECO:0000313" key="2">
    <source>
        <dbReference type="Proteomes" id="UP000242814"/>
    </source>
</evidence>
<dbReference type="EMBL" id="LZYO01000048">
    <property type="protein sequence ID" value="ODH39740.1"/>
    <property type="molecule type" value="Genomic_DNA"/>
</dbReference>
<gene>
    <name evidence="1" type="ORF">ACO22_01786</name>
</gene>
<name>A0A1D2JKI0_PARBR</name>
<evidence type="ECO:0000313" key="1">
    <source>
        <dbReference type="EMBL" id="ODH39740.1"/>
    </source>
</evidence>